<keyword evidence="2" id="KW-1185">Reference proteome</keyword>
<protein>
    <submittedName>
        <fullName evidence="1">Uncharacterized protein</fullName>
    </submittedName>
</protein>
<name>A0A1R3IYE0_COCAP</name>
<evidence type="ECO:0000313" key="2">
    <source>
        <dbReference type="Proteomes" id="UP000188268"/>
    </source>
</evidence>
<dbReference type="AlphaFoldDB" id="A0A1R3IYE0"/>
<comment type="caution">
    <text evidence="1">The sequence shown here is derived from an EMBL/GenBank/DDBJ whole genome shotgun (WGS) entry which is preliminary data.</text>
</comment>
<dbReference type="Proteomes" id="UP000188268">
    <property type="component" value="Unassembled WGS sequence"/>
</dbReference>
<dbReference type="EMBL" id="AWWV01009196">
    <property type="protein sequence ID" value="OMO87609.1"/>
    <property type="molecule type" value="Genomic_DNA"/>
</dbReference>
<proteinExistence type="predicted"/>
<dbReference type="Gramene" id="OMO87609">
    <property type="protein sequence ID" value="OMO87609"/>
    <property type="gene ID" value="CCACVL1_08900"/>
</dbReference>
<organism evidence="1 2">
    <name type="scientific">Corchorus capsularis</name>
    <name type="common">Jute</name>
    <dbReference type="NCBI Taxonomy" id="210143"/>
    <lineage>
        <taxon>Eukaryota</taxon>
        <taxon>Viridiplantae</taxon>
        <taxon>Streptophyta</taxon>
        <taxon>Embryophyta</taxon>
        <taxon>Tracheophyta</taxon>
        <taxon>Spermatophyta</taxon>
        <taxon>Magnoliopsida</taxon>
        <taxon>eudicotyledons</taxon>
        <taxon>Gunneridae</taxon>
        <taxon>Pentapetalae</taxon>
        <taxon>rosids</taxon>
        <taxon>malvids</taxon>
        <taxon>Malvales</taxon>
        <taxon>Malvaceae</taxon>
        <taxon>Grewioideae</taxon>
        <taxon>Apeibeae</taxon>
        <taxon>Corchorus</taxon>
    </lineage>
</organism>
<reference evidence="1 2" key="1">
    <citation type="submission" date="2013-09" db="EMBL/GenBank/DDBJ databases">
        <title>Corchorus capsularis genome sequencing.</title>
        <authorList>
            <person name="Alam M."/>
            <person name="Haque M.S."/>
            <person name="Islam M.S."/>
            <person name="Emdad E.M."/>
            <person name="Islam M.M."/>
            <person name="Ahmed B."/>
            <person name="Halim A."/>
            <person name="Hossen Q.M.M."/>
            <person name="Hossain M.Z."/>
            <person name="Ahmed R."/>
            <person name="Khan M.M."/>
            <person name="Islam R."/>
            <person name="Rashid M.M."/>
            <person name="Khan S.A."/>
            <person name="Rahman M.S."/>
            <person name="Alam M."/>
        </authorList>
    </citation>
    <scope>NUCLEOTIDE SEQUENCE [LARGE SCALE GENOMIC DNA]</scope>
    <source>
        <strain evidence="2">cv. CVL-1</strain>
        <tissue evidence="1">Whole seedling</tissue>
    </source>
</reference>
<accession>A0A1R3IYE0</accession>
<sequence length="21" mass="2438">MSLDSEICRWISNLRTLCEAP</sequence>
<evidence type="ECO:0000313" key="1">
    <source>
        <dbReference type="EMBL" id="OMO87609.1"/>
    </source>
</evidence>
<gene>
    <name evidence="1" type="ORF">CCACVL1_08900</name>
</gene>